<sequence length="61" mass="6460">MAPSVRHAPAPGPAHTVFANAASGVPAPGRRAEILRVPRGAALRPRPTRTFLSRSIRDPII</sequence>
<organism evidence="2 3">
    <name type="scientific">Frigoriglobus tundricola</name>
    <dbReference type="NCBI Taxonomy" id="2774151"/>
    <lineage>
        <taxon>Bacteria</taxon>
        <taxon>Pseudomonadati</taxon>
        <taxon>Planctomycetota</taxon>
        <taxon>Planctomycetia</taxon>
        <taxon>Gemmatales</taxon>
        <taxon>Gemmataceae</taxon>
        <taxon>Frigoriglobus</taxon>
    </lineage>
</organism>
<name>A0A6M5YG70_9BACT</name>
<dbReference type="Proteomes" id="UP000503447">
    <property type="component" value="Chromosome"/>
</dbReference>
<dbReference type="KEGG" id="ftj:FTUN_0527"/>
<evidence type="ECO:0000313" key="3">
    <source>
        <dbReference type="Proteomes" id="UP000503447"/>
    </source>
</evidence>
<proteinExistence type="predicted"/>
<feature type="region of interest" description="Disordered" evidence="1">
    <location>
        <begin position="1"/>
        <end position="21"/>
    </location>
</feature>
<evidence type="ECO:0000313" key="2">
    <source>
        <dbReference type="EMBL" id="QJW93027.1"/>
    </source>
</evidence>
<accession>A0A6M5YG70</accession>
<protein>
    <submittedName>
        <fullName evidence="2">Uncharacterized protein</fullName>
    </submittedName>
</protein>
<keyword evidence="3" id="KW-1185">Reference proteome</keyword>
<dbReference type="AlphaFoldDB" id="A0A6M5YG70"/>
<evidence type="ECO:0000256" key="1">
    <source>
        <dbReference type="SAM" id="MobiDB-lite"/>
    </source>
</evidence>
<gene>
    <name evidence="2" type="ORF">FTUN_0527</name>
</gene>
<reference evidence="3" key="1">
    <citation type="submission" date="2020-05" db="EMBL/GenBank/DDBJ databases">
        <title>Frigoriglobus tundricola gen. nov., sp. nov., a psychrotolerant cellulolytic planctomycete of the family Gemmataceae with two divergent copies of 16S rRNA gene.</title>
        <authorList>
            <person name="Kulichevskaya I.S."/>
            <person name="Ivanova A.A."/>
            <person name="Naumoff D.G."/>
            <person name="Beletsky A.V."/>
            <person name="Rijpstra W.I.C."/>
            <person name="Sinninghe Damste J.S."/>
            <person name="Mardanov A.V."/>
            <person name="Ravin N.V."/>
            <person name="Dedysh S.N."/>
        </authorList>
    </citation>
    <scope>NUCLEOTIDE SEQUENCE [LARGE SCALE GENOMIC DNA]</scope>
    <source>
        <strain evidence="3">PL17</strain>
    </source>
</reference>
<dbReference type="EMBL" id="CP053452">
    <property type="protein sequence ID" value="QJW93027.1"/>
    <property type="molecule type" value="Genomic_DNA"/>
</dbReference>